<protein>
    <recommendedName>
        <fullName evidence="5">DNA 3'-5' helicase</fullName>
        <ecNumber evidence="5">5.6.2.4</ecNumber>
    </recommendedName>
</protein>
<keyword evidence="2" id="KW-0238">DNA-binding</keyword>
<dbReference type="SUPFAM" id="SSF52540">
    <property type="entry name" value="P-loop containing nucleoside triphosphate hydrolases"/>
    <property type="match status" value="1"/>
</dbReference>
<dbReference type="GO" id="GO:0006310">
    <property type="term" value="P:DNA recombination"/>
    <property type="evidence" value="ECO:0007669"/>
    <property type="project" value="TreeGrafter"/>
</dbReference>
<dbReference type="Pfam" id="PF00271">
    <property type="entry name" value="Helicase_C"/>
    <property type="match status" value="1"/>
</dbReference>
<dbReference type="PANTHER" id="PTHR13710">
    <property type="entry name" value="DNA HELICASE RECQ FAMILY MEMBER"/>
    <property type="match status" value="1"/>
</dbReference>
<dbReference type="GO" id="GO:0003677">
    <property type="term" value="F:DNA binding"/>
    <property type="evidence" value="ECO:0007669"/>
    <property type="project" value="UniProtKB-KW"/>
</dbReference>
<dbReference type="GO" id="GO:0030894">
    <property type="term" value="C:replisome"/>
    <property type="evidence" value="ECO:0007669"/>
    <property type="project" value="TreeGrafter"/>
</dbReference>
<accession>X0XN14</accession>
<feature type="non-terminal residue" evidence="7">
    <location>
        <position position="205"/>
    </location>
</feature>
<sequence>RDETALVYTSTVRDAEQIARMLNIHGFTVRHYHGRMNARDREDVQELFREGIVKTIVATKAFGLGIDKSDVRYVIHYNIPGDLESYFQEAGRAGRDGENSYCIMLYHKSDLSTQQYFIHNAFPENKDLEMVAQVIRSQTTKDISHPILVHPEDLSVDADVDVENLGVIIHLLERLGYLRRSYDFTLNANLLLNRSPSWLLNKLSE</sequence>
<dbReference type="GO" id="GO:0006281">
    <property type="term" value="P:DNA repair"/>
    <property type="evidence" value="ECO:0007669"/>
    <property type="project" value="TreeGrafter"/>
</dbReference>
<dbReference type="EC" id="5.6.2.4" evidence="5"/>
<comment type="catalytic activity">
    <reaction evidence="4">
        <text>Couples ATP hydrolysis with the unwinding of duplex DNA by translocating in the 3'-5' direction.</text>
        <dbReference type="EC" id="5.6.2.4"/>
    </reaction>
</comment>
<evidence type="ECO:0000256" key="1">
    <source>
        <dbReference type="ARBA" id="ARBA00005446"/>
    </source>
</evidence>
<evidence type="ECO:0000256" key="4">
    <source>
        <dbReference type="ARBA" id="ARBA00034617"/>
    </source>
</evidence>
<comment type="caution">
    <text evidence="7">The sequence shown here is derived from an EMBL/GenBank/DDBJ whole genome shotgun (WGS) entry which is preliminary data.</text>
</comment>
<dbReference type="GO" id="GO:0005737">
    <property type="term" value="C:cytoplasm"/>
    <property type="evidence" value="ECO:0007669"/>
    <property type="project" value="TreeGrafter"/>
</dbReference>
<evidence type="ECO:0000259" key="6">
    <source>
        <dbReference type="PROSITE" id="PS51194"/>
    </source>
</evidence>
<dbReference type="GO" id="GO:0043590">
    <property type="term" value="C:bacterial nucleoid"/>
    <property type="evidence" value="ECO:0007669"/>
    <property type="project" value="TreeGrafter"/>
</dbReference>
<dbReference type="GO" id="GO:0043138">
    <property type="term" value="F:3'-5' DNA helicase activity"/>
    <property type="evidence" value="ECO:0007669"/>
    <property type="project" value="UniProtKB-EC"/>
</dbReference>
<dbReference type="PANTHER" id="PTHR13710:SF105">
    <property type="entry name" value="ATP-DEPENDENT DNA HELICASE Q1"/>
    <property type="match status" value="1"/>
</dbReference>
<dbReference type="AlphaFoldDB" id="X0XN14"/>
<dbReference type="PROSITE" id="PS51194">
    <property type="entry name" value="HELICASE_CTER"/>
    <property type="match status" value="1"/>
</dbReference>
<feature type="domain" description="Helicase C-terminal" evidence="6">
    <location>
        <begin position="1"/>
        <end position="155"/>
    </location>
</feature>
<name>X0XN14_9ZZZZ</name>
<dbReference type="InterPro" id="IPR027417">
    <property type="entry name" value="P-loop_NTPase"/>
</dbReference>
<dbReference type="GO" id="GO:0009378">
    <property type="term" value="F:four-way junction helicase activity"/>
    <property type="evidence" value="ECO:0007669"/>
    <property type="project" value="TreeGrafter"/>
</dbReference>
<dbReference type="Gene3D" id="3.40.50.300">
    <property type="entry name" value="P-loop containing nucleotide triphosphate hydrolases"/>
    <property type="match status" value="1"/>
</dbReference>
<evidence type="ECO:0000256" key="2">
    <source>
        <dbReference type="ARBA" id="ARBA00023125"/>
    </source>
</evidence>
<comment type="similarity">
    <text evidence="1">Belongs to the helicase family. RecQ subfamily.</text>
</comment>
<keyword evidence="3" id="KW-0413">Isomerase</keyword>
<feature type="non-terminal residue" evidence="7">
    <location>
        <position position="1"/>
    </location>
</feature>
<dbReference type="SMART" id="SM00490">
    <property type="entry name" value="HELICc"/>
    <property type="match status" value="1"/>
</dbReference>
<reference evidence="7" key="1">
    <citation type="journal article" date="2014" name="Front. Microbiol.">
        <title>High frequency of phylogenetically diverse reductive dehalogenase-homologous genes in deep subseafloor sedimentary metagenomes.</title>
        <authorList>
            <person name="Kawai M."/>
            <person name="Futagami T."/>
            <person name="Toyoda A."/>
            <person name="Takaki Y."/>
            <person name="Nishi S."/>
            <person name="Hori S."/>
            <person name="Arai W."/>
            <person name="Tsubouchi T."/>
            <person name="Morono Y."/>
            <person name="Uchiyama I."/>
            <person name="Ito T."/>
            <person name="Fujiyama A."/>
            <person name="Inagaki F."/>
            <person name="Takami H."/>
        </authorList>
    </citation>
    <scope>NUCLEOTIDE SEQUENCE</scope>
    <source>
        <strain evidence="7">Expedition CK06-06</strain>
    </source>
</reference>
<evidence type="ECO:0000256" key="3">
    <source>
        <dbReference type="ARBA" id="ARBA00023235"/>
    </source>
</evidence>
<evidence type="ECO:0000313" key="7">
    <source>
        <dbReference type="EMBL" id="GAG44575.1"/>
    </source>
</evidence>
<dbReference type="EMBL" id="BARS01055323">
    <property type="protein sequence ID" value="GAG44575.1"/>
    <property type="molecule type" value="Genomic_DNA"/>
</dbReference>
<proteinExistence type="inferred from homology"/>
<evidence type="ECO:0000256" key="5">
    <source>
        <dbReference type="ARBA" id="ARBA00034808"/>
    </source>
</evidence>
<dbReference type="InterPro" id="IPR001650">
    <property type="entry name" value="Helicase_C-like"/>
</dbReference>
<organism evidence="7">
    <name type="scientific">marine sediment metagenome</name>
    <dbReference type="NCBI Taxonomy" id="412755"/>
    <lineage>
        <taxon>unclassified sequences</taxon>
        <taxon>metagenomes</taxon>
        <taxon>ecological metagenomes</taxon>
    </lineage>
</organism>
<gene>
    <name evidence="7" type="ORF">S01H1_81705</name>
</gene>